<dbReference type="InterPro" id="IPR008023">
    <property type="entry name" value="DUF748"/>
</dbReference>
<gene>
    <name evidence="3" type="ORF">OQ287_01880</name>
</gene>
<keyword evidence="2" id="KW-1133">Transmembrane helix</keyword>
<dbReference type="EMBL" id="JAPIVE010000001">
    <property type="protein sequence ID" value="MCX2522982.1"/>
    <property type="molecule type" value="Genomic_DNA"/>
</dbReference>
<dbReference type="Pfam" id="PF05359">
    <property type="entry name" value="DUF748"/>
    <property type="match status" value="1"/>
</dbReference>
<keyword evidence="2" id="KW-0472">Membrane</keyword>
<feature type="region of interest" description="Disordered" evidence="1">
    <location>
        <begin position="571"/>
        <end position="590"/>
    </location>
</feature>
<dbReference type="GO" id="GO:0005886">
    <property type="term" value="C:plasma membrane"/>
    <property type="evidence" value="ECO:0007669"/>
    <property type="project" value="TreeGrafter"/>
</dbReference>
<evidence type="ECO:0000313" key="3">
    <source>
        <dbReference type="EMBL" id="MCX2522982.1"/>
    </source>
</evidence>
<proteinExistence type="predicted"/>
<keyword evidence="2" id="KW-0812">Transmembrane</keyword>
<dbReference type="RefSeq" id="WP_265895398.1">
    <property type="nucleotide sequence ID" value="NZ_JAPIVE010000001.1"/>
</dbReference>
<accession>A0AA42CSW4</accession>
<evidence type="ECO:0000256" key="1">
    <source>
        <dbReference type="SAM" id="MobiDB-lite"/>
    </source>
</evidence>
<dbReference type="GO" id="GO:0090313">
    <property type="term" value="P:regulation of protein targeting to membrane"/>
    <property type="evidence" value="ECO:0007669"/>
    <property type="project" value="TreeGrafter"/>
</dbReference>
<organism evidence="3 4">
    <name type="scientific">Larsenimonas rhizosphaerae</name>
    <dbReference type="NCBI Taxonomy" id="2944682"/>
    <lineage>
        <taxon>Bacteria</taxon>
        <taxon>Pseudomonadati</taxon>
        <taxon>Pseudomonadota</taxon>
        <taxon>Gammaproteobacteria</taxon>
        <taxon>Oceanospirillales</taxon>
        <taxon>Halomonadaceae</taxon>
        <taxon>Larsenimonas</taxon>
    </lineage>
</organism>
<name>A0AA42CSW4_9GAMM</name>
<evidence type="ECO:0000313" key="4">
    <source>
        <dbReference type="Proteomes" id="UP001165678"/>
    </source>
</evidence>
<keyword evidence="4" id="KW-1185">Reference proteome</keyword>
<dbReference type="PANTHER" id="PTHR30441:SF8">
    <property type="entry name" value="DUF748 DOMAIN-CONTAINING PROTEIN"/>
    <property type="match status" value="1"/>
</dbReference>
<dbReference type="PANTHER" id="PTHR30441">
    <property type="entry name" value="DUF748 DOMAIN-CONTAINING PROTEIN"/>
    <property type="match status" value="1"/>
</dbReference>
<comment type="caution">
    <text evidence="3">The sequence shown here is derived from an EMBL/GenBank/DDBJ whole genome shotgun (WGS) entry which is preliminary data.</text>
</comment>
<protein>
    <submittedName>
        <fullName evidence="3">DUF748 domain-containing protein</fullName>
    </submittedName>
</protein>
<feature type="region of interest" description="Disordered" evidence="1">
    <location>
        <begin position="334"/>
        <end position="367"/>
    </location>
</feature>
<dbReference type="InterPro" id="IPR052894">
    <property type="entry name" value="AsmA-related"/>
</dbReference>
<feature type="transmembrane region" description="Helical" evidence="2">
    <location>
        <begin position="16"/>
        <end position="35"/>
    </location>
</feature>
<dbReference type="AlphaFoldDB" id="A0AA42CSW4"/>
<evidence type="ECO:0000256" key="2">
    <source>
        <dbReference type="SAM" id="Phobius"/>
    </source>
</evidence>
<dbReference type="Proteomes" id="UP001165678">
    <property type="component" value="Unassembled WGS sequence"/>
</dbReference>
<reference evidence="3" key="1">
    <citation type="submission" date="2022-11" db="EMBL/GenBank/DDBJ databases">
        <title>Larsenimonas rhizosphaerae sp. nov., isolated from a tidal mudflat.</title>
        <authorList>
            <person name="Lee S.D."/>
            <person name="Kim I.S."/>
        </authorList>
    </citation>
    <scope>NUCLEOTIDE SEQUENCE</scope>
    <source>
        <strain evidence="3">GH2-1</strain>
    </source>
</reference>
<sequence length="706" mass="74888">MHDASESPHHSSARRWWIGGLVLAGVVGLGTLGYIGGTRLAADRLVETLEQRTGRKVSLASLDINPLTATLTLKGFSMAGATADALPVMAARRITINGAWSSLWKNRWILQQVTLISPGLELISTSDGLNVARLFSDSSSGGGKGLEVQDFRVEQGTLGWTTPTAKGSSRTALTHMQLDAHGLDTTTRHPFSLRGKADWKSGVFKGHGKMGFLPWQTSLWLEADSVPVTVLRGWASAVMGVLPSSGVFSSTVHFEDGARTGDSNAGGIVLSGRADVSDLALTPPSRETPLIRVGSMKMDRLRYQQKAGQLAIGSIVVDDPWLMMTIAEDGTTTLSELTPSSSSPEEQDASGPSTASGASSTGESSSGMHITVSKVGWNQGTVALRDHHLKETFSADLVNLEGQITDVDSQEEAPLTFSMTGQVNSRAPLRLDGQVALFDTPMSGNMNLHIARMPISIFAPYIKAFGGYAVKRGQVSADMHYQLNGKTIRSDNTILLRKLELGEPVGKPPSFPIKTAIALLEGDDGVVSLNVPFTLTPDKAAVDVSAVIWQAIRKGLSQVLTSPFDALAALGGDSDQADSPSTASRRARTGEGPASIYAAIGHAQEASLSRNGTKLSIRFGHDEATLNDAKARRLAGWAEGLSRRSRLSVVIRPGLAGNESGGEALLDQRAEMLEALLTRHGVKPEQIQVRKAGSPPSTTTLTLEAL</sequence>